<organism evidence="2 3">
    <name type="scientific">Trichinella britovi</name>
    <name type="common">Parasitic roundworm</name>
    <dbReference type="NCBI Taxonomy" id="45882"/>
    <lineage>
        <taxon>Eukaryota</taxon>
        <taxon>Metazoa</taxon>
        <taxon>Ecdysozoa</taxon>
        <taxon>Nematoda</taxon>
        <taxon>Enoplea</taxon>
        <taxon>Dorylaimia</taxon>
        <taxon>Trichinellida</taxon>
        <taxon>Trichinellidae</taxon>
        <taxon>Trichinella</taxon>
    </lineage>
</organism>
<proteinExistence type="predicted"/>
<keyword evidence="3" id="KW-1185">Reference proteome</keyword>
<reference evidence="2 3" key="1">
    <citation type="submission" date="2015-01" db="EMBL/GenBank/DDBJ databases">
        <title>Evolution of Trichinella species and genotypes.</title>
        <authorList>
            <person name="Korhonen P.K."/>
            <person name="Edoardo P."/>
            <person name="Giuseppe L.R."/>
            <person name="Gasser R.B."/>
        </authorList>
    </citation>
    <scope>NUCLEOTIDE SEQUENCE [LARGE SCALE GENOMIC DNA]</scope>
    <source>
        <strain evidence="2">ISS120</strain>
    </source>
</reference>
<gene>
    <name evidence="2" type="ORF">T03_8337</name>
</gene>
<name>A0A0V0YW31_TRIBR</name>
<dbReference type="AlphaFoldDB" id="A0A0V0YW31"/>
<feature type="region of interest" description="Disordered" evidence="1">
    <location>
        <begin position="1"/>
        <end position="26"/>
    </location>
</feature>
<protein>
    <submittedName>
        <fullName evidence="2">Uncharacterized protein</fullName>
    </submittedName>
</protein>
<dbReference type="EMBL" id="JYDI01005690">
    <property type="protein sequence ID" value="KRY04400.1"/>
    <property type="molecule type" value="Genomic_DNA"/>
</dbReference>
<evidence type="ECO:0000256" key="1">
    <source>
        <dbReference type="SAM" id="MobiDB-lite"/>
    </source>
</evidence>
<evidence type="ECO:0000313" key="3">
    <source>
        <dbReference type="Proteomes" id="UP000054653"/>
    </source>
</evidence>
<comment type="caution">
    <text evidence="2">The sequence shown here is derived from an EMBL/GenBank/DDBJ whole genome shotgun (WGS) entry which is preliminary data.</text>
</comment>
<evidence type="ECO:0000313" key="2">
    <source>
        <dbReference type="EMBL" id="KRY04400.1"/>
    </source>
</evidence>
<dbReference type="Proteomes" id="UP000054653">
    <property type="component" value="Unassembled WGS sequence"/>
</dbReference>
<accession>A0A0V0YW31</accession>
<sequence>MKTWARQRISSAGTGGNGTKRDDIPRRHRTIMQSMGVPNSACK</sequence>